<dbReference type="Proteomes" id="UP000692954">
    <property type="component" value="Unassembled WGS sequence"/>
</dbReference>
<name>A0A8S1PX64_9CILI</name>
<keyword evidence="2" id="KW-1185">Reference proteome</keyword>
<dbReference type="AlphaFoldDB" id="A0A8S1PX64"/>
<gene>
    <name evidence="1" type="ORF">PSON_ATCC_30995.1.T0890169</name>
</gene>
<protein>
    <submittedName>
        <fullName evidence="1">Uncharacterized protein</fullName>
    </submittedName>
</protein>
<organism evidence="1 2">
    <name type="scientific">Paramecium sonneborni</name>
    <dbReference type="NCBI Taxonomy" id="65129"/>
    <lineage>
        <taxon>Eukaryota</taxon>
        <taxon>Sar</taxon>
        <taxon>Alveolata</taxon>
        <taxon>Ciliophora</taxon>
        <taxon>Intramacronucleata</taxon>
        <taxon>Oligohymenophorea</taxon>
        <taxon>Peniculida</taxon>
        <taxon>Parameciidae</taxon>
        <taxon>Paramecium</taxon>
    </lineage>
</organism>
<dbReference type="EMBL" id="CAJJDN010000089">
    <property type="protein sequence ID" value="CAD8107746.1"/>
    <property type="molecule type" value="Genomic_DNA"/>
</dbReference>
<evidence type="ECO:0000313" key="1">
    <source>
        <dbReference type="EMBL" id="CAD8107746.1"/>
    </source>
</evidence>
<evidence type="ECO:0000313" key="2">
    <source>
        <dbReference type="Proteomes" id="UP000692954"/>
    </source>
</evidence>
<reference evidence="1" key="1">
    <citation type="submission" date="2021-01" db="EMBL/GenBank/DDBJ databases">
        <authorList>
            <consortium name="Genoscope - CEA"/>
            <person name="William W."/>
        </authorList>
    </citation>
    <scope>NUCLEOTIDE SEQUENCE</scope>
</reference>
<proteinExistence type="predicted"/>
<sequence>MASKFRTAGTSVIFINFVRHLLNSLQLLSLEQKSMVTIKKNIQWLKILLLLMQIQKELNVLIIQLNKVFKDLYLQLQKFQLKNKKNCITFQRIIRMIAQGEVDQLRIQILEHAQQKLLQMKNKSQEVTQYGSAIFDAETIGKDQQMKIQKNLNQLN</sequence>
<comment type="caution">
    <text evidence="1">The sequence shown here is derived from an EMBL/GenBank/DDBJ whole genome shotgun (WGS) entry which is preliminary data.</text>
</comment>
<accession>A0A8S1PX64</accession>